<keyword evidence="3" id="KW-0325">Glycoprotein</keyword>
<evidence type="ECO:0000256" key="2">
    <source>
        <dbReference type="ARBA" id="ARBA00023157"/>
    </source>
</evidence>
<dbReference type="CDD" id="cd00096">
    <property type="entry name" value="Ig"/>
    <property type="match status" value="2"/>
</dbReference>
<dbReference type="PROSITE" id="PS50835">
    <property type="entry name" value="IG_LIKE"/>
    <property type="match status" value="9"/>
</dbReference>
<dbReference type="InterPro" id="IPR036179">
    <property type="entry name" value="Ig-like_dom_sf"/>
</dbReference>
<reference evidence="6" key="2">
    <citation type="submission" date="2025-09" db="UniProtKB">
        <authorList>
            <consortium name="Ensembl"/>
        </authorList>
    </citation>
    <scope>IDENTIFICATION</scope>
</reference>
<dbReference type="InterPro" id="IPR013783">
    <property type="entry name" value="Ig-like_fold"/>
</dbReference>
<feature type="domain" description="Ig-like" evidence="5">
    <location>
        <begin position="298"/>
        <end position="387"/>
    </location>
</feature>
<dbReference type="SMART" id="SM00408">
    <property type="entry name" value="IGc2"/>
    <property type="match status" value="9"/>
</dbReference>
<dbReference type="Proteomes" id="UP000261360">
    <property type="component" value="Unplaced"/>
</dbReference>
<dbReference type="Pfam" id="PF00047">
    <property type="entry name" value="ig"/>
    <property type="match status" value="2"/>
</dbReference>
<evidence type="ECO:0000256" key="4">
    <source>
        <dbReference type="ARBA" id="ARBA00023319"/>
    </source>
</evidence>
<dbReference type="InterPro" id="IPR003599">
    <property type="entry name" value="Ig_sub"/>
</dbReference>
<feature type="domain" description="Ig-like" evidence="5">
    <location>
        <begin position="829"/>
        <end position="902"/>
    </location>
</feature>
<feature type="domain" description="Ig-like" evidence="5">
    <location>
        <begin position="475"/>
        <end position="564"/>
    </location>
</feature>
<dbReference type="Pfam" id="PF13927">
    <property type="entry name" value="Ig_3"/>
    <property type="match status" value="2"/>
</dbReference>
<organism evidence="6 7">
    <name type="scientific">Seriola lalandi dorsalis</name>
    <dbReference type="NCBI Taxonomy" id="1841481"/>
    <lineage>
        <taxon>Eukaryota</taxon>
        <taxon>Metazoa</taxon>
        <taxon>Chordata</taxon>
        <taxon>Craniata</taxon>
        <taxon>Vertebrata</taxon>
        <taxon>Euteleostomi</taxon>
        <taxon>Actinopterygii</taxon>
        <taxon>Neopterygii</taxon>
        <taxon>Teleostei</taxon>
        <taxon>Neoteleostei</taxon>
        <taxon>Acanthomorphata</taxon>
        <taxon>Carangaria</taxon>
        <taxon>Carangiformes</taxon>
        <taxon>Carangidae</taxon>
        <taxon>Seriola</taxon>
    </lineage>
</organism>
<dbReference type="InterPro" id="IPR007110">
    <property type="entry name" value="Ig-like_dom"/>
</dbReference>
<protein>
    <recommendedName>
        <fullName evidence="5">Ig-like domain-containing protein</fullName>
    </recommendedName>
</protein>
<reference evidence="6" key="1">
    <citation type="submission" date="2025-08" db="UniProtKB">
        <authorList>
            <consortium name="Ensembl"/>
        </authorList>
    </citation>
    <scope>IDENTIFICATION</scope>
</reference>
<accession>A0A3B4WD12</accession>
<evidence type="ECO:0000313" key="7">
    <source>
        <dbReference type="Proteomes" id="UP000261360"/>
    </source>
</evidence>
<name>A0A3B4WD12_SERLL</name>
<keyword evidence="7" id="KW-1185">Reference proteome</keyword>
<feature type="domain" description="Ig-like" evidence="5">
    <location>
        <begin position="569"/>
        <end position="653"/>
    </location>
</feature>
<dbReference type="SUPFAM" id="SSF48726">
    <property type="entry name" value="Immunoglobulin"/>
    <property type="match status" value="9"/>
</dbReference>
<evidence type="ECO:0000256" key="3">
    <source>
        <dbReference type="ARBA" id="ARBA00023180"/>
    </source>
</evidence>
<dbReference type="PANTHER" id="PTHR44337:SF20">
    <property type="entry name" value="CARCINOEMBRYONIC ANTIGEN-RELATED CELL ADHESION MOLECULE 5-RELATED"/>
    <property type="match status" value="1"/>
</dbReference>
<feature type="domain" description="Ig-like" evidence="5">
    <location>
        <begin position="654"/>
        <end position="735"/>
    </location>
</feature>
<dbReference type="PANTHER" id="PTHR44337">
    <property type="entry name" value="CARCINOEMBRYONIC ANTIGEN-RELATED CELL ADHESION MOLECULE 8"/>
    <property type="match status" value="1"/>
</dbReference>
<dbReference type="Pfam" id="PF13895">
    <property type="entry name" value="Ig_2"/>
    <property type="match status" value="4"/>
</dbReference>
<feature type="domain" description="Ig-like" evidence="5">
    <location>
        <begin position="738"/>
        <end position="820"/>
    </location>
</feature>
<feature type="domain" description="Ig-like" evidence="5">
    <location>
        <begin position="120"/>
        <end position="213"/>
    </location>
</feature>
<keyword evidence="4" id="KW-0393">Immunoglobulin domain</keyword>
<dbReference type="InterPro" id="IPR003598">
    <property type="entry name" value="Ig_sub2"/>
</dbReference>
<evidence type="ECO:0000256" key="1">
    <source>
        <dbReference type="ARBA" id="ARBA00022729"/>
    </source>
</evidence>
<dbReference type="Pfam" id="PF07679">
    <property type="entry name" value="I-set"/>
    <property type="match status" value="1"/>
</dbReference>
<feature type="domain" description="Ig-like" evidence="5">
    <location>
        <begin position="390"/>
        <end position="472"/>
    </location>
</feature>
<dbReference type="Ensembl" id="ENSSLDT00000001799.1">
    <property type="protein sequence ID" value="ENSSLDP00000001715.1"/>
    <property type="gene ID" value="ENSSLDG00000001377.1"/>
</dbReference>
<dbReference type="InterPro" id="IPR013098">
    <property type="entry name" value="Ig_I-set"/>
</dbReference>
<feature type="domain" description="Ig-like" evidence="5">
    <location>
        <begin position="218"/>
        <end position="296"/>
    </location>
</feature>
<sequence length="907" mass="98831">MCRYSKWQAIEKHNPKRTNFPLFFPAHIPFFFHPLHPHTHSHGETPDSWPTCLGSLMLSSVVPDSSTLSSFIISRLCTDTVYLLPFFISSPGLEKKETTNNVSLSLFLLAATGQQVDVEPEVFSYPVGKVTVTATDPVEFSSVSLSCFVSSGSSLSFLWLNGSSEVTASDRVQLTDGNTTLTIVSVTRYDQGPFRCHVFNAVSNGTSAPVNLSISFGPENINLTKSPSQDYYVEGSDISLLCSAVSRPAALFNWFLNRVPLSDTGPELRLINIKEDQSGNYSCQAFNNKTMRNETSQPSIISVLKPIVNASVTSSTNQPVEGNAVNLTCEAAGSFFARKWMKDGADLIQTGRVLSFQSLKKTDSGNYSCNISNPVSSVEAEYIMVVNYGPENVQIKGPSTISLNQTLTLTCSAESTPTANYTWKLNETKILNNSAVLTKHITDLSDSGEYTCEAMNRITEKTSSAVHGLTVTQDPPVSNVTVTANSTDLVEFSSVSLFCSSSGSSLSFLWLNGSSDVTASDRVQLTDGNTTLTIVSVTRYDQGPFRCHVFNPFSNGTSAPVNLSISFGPENIHLTKSPSQDYYVEGSDISLMCSAVSRPTALFNWFLNRVPLSDTGPELRLINIKEDQSGNYSCQAFNNKTMRNETSQPSIISPIVNASVTSSPNQPVEGNSVKLTCEAAGSVFARKWMKDGADLIQTGRVLSFQSLKKTDSGKYSCNISNPVSSVEAEYIMVVNYGPENVQIKGPSTISLNENLTLTCSAESTPTANFTWKLNETKILNNSAVLTKHITDLSDSGEYTCEAMNRITEKTSSAVHGLTVTQYLPENLIEGKTSVKLTCDADGSPSTRVWMKDGIPLVSGDRFSFHDGNRVLFINSVNRTDTGEFLCNVSNDFSFETAKCSLKVYCKY</sequence>
<dbReference type="GeneTree" id="ENSGT01100000263479"/>
<proteinExistence type="predicted"/>
<dbReference type="SMART" id="SM00409">
    <property type="entry name" value="IG"/>
    <property type="match status" value="9"/>
</dbReference>
<dbReference type="AlphaFoldDB" id="A0A3B4WD12"/>
<keyword evidence="1" id="KW-0732">Signal</keyword>
<dbReference type="InterPro" id="IPR013151">
    <property type="entry name" value="Immunoglobulin_dom"/>
</dbReference>
<dbReference type="InterPro" id="IPR052598">
    <property type="entry name" value="IgSF_CEA-related"/>
</dbReference>
<evidence type="ECO:0000259" key="5">
    <source>
        <dbReference type="PROSITE" id="PS50835"/>
    </source>
</evidence>
<keyword evidence="2" id="KW-1015">Disulfide bond</keyword>
<evidence type="ECO:0000313" key="6">
    <source>
        <dbReference type="Ensembl" id="ENSSLDP00000001715.1"/>
    </source>
</evidence>
<dbReference type="Gene3D" id="2.60.40.10">
    <property type="entry name" value="Immunoglobulins"/>
    <property type="match status" value="9"/>
</dbReference>